<feature type="transmembrane region" description="Helical" evidence="6">
    <location>
        <begin position="110"/>
        <end position="129"/>
    </location>
</feature>
<dbReference type="GO" id="GO:0022857">
    <property type="term" value="F:transmembrane transporter activity"/>
    <property type="evidence" value="ECO:0007669"/>
    <property type="project" value="InterPro"/>
</dbReference>
<dbReference type="InterPro" id="IPR036259">
    <property type="entry name" value="MFS_trans_sf"/>
</dbReference>
<dbReference type="GO" id="GO:0016020">
    <property type="term" value="C:membrane"/>
    <property type="evidence" value="ECO:0007669"/>
    <property type="project" value="UniProtKB-SubCell"/>
</dbReference>
<dbReference type="AlphaFoldDB" id="A0AA38Y669"/>
<evidence type="ECO:0000256" key="5">
    <source>
        <dbReference type="ARBA" id="ARBA00023136"/>
    </source>
</evidence>
<comment type="caution">
    <text evidence="8">The sequence shown here is derived from an EMBL/GenBank/DDBJ whole genome shotgun (WGS) entry which is preliminary data.</text>
</comment>
<evidence type="ECO:0000313" key="9">
    <source>
        <dbReference type="Proteomes" id="UP001172681"/>
    </source>
</evidence>
<dbReference type="SUPFAM" id="SSF103473">
    <property type="entry name" value="MFS general substrate transporter"/>
    <property type="match status" value="1"/>
</dbReference>
<dbReference type="Pfam" id="PF21858">
    <property type="entry name" value="DUF6914"/>
    <property type="match status" value="1"/>
</dbReference>
<evidence type="ECO:0000256" key="2">
    <source>
        <dbReference type="ARBA" id="ARBA00022448"/>
    </source>
</evidence>
<feature type="transmembrane region" description="Helical" evidence="6">
    <location>
        <begin position="170"/>
        <end position="189"/>
    </location>
</feature>
<evidence type="ECO:0000259" key="7">
    <source>
        <dbReference type="PROSITE" id="PS50850"/>
    </source>
</evidence>
<dbReference type="Gene3D" id="1.20.1250.20">
    <property type="entry name" value="MFS general substrate transporter like domains"/>
    <property type="match status" value="1"/>
</dbReference>
<keyword evidence="3 6" id="KW-0812">Transmembrane</keyword>
<accession>A0AA38Y669</accession>
<protein>
    <recommendedName>
        <fullName evidence="7">Major facilitator superfamily (MFS) profile domain-containing protein</fullName>
    </recommendedName>
</protein>
<sequence>MTDKIDSTMSTIQPSDTVDSNKVGEVYNVQDKHIHHDLAKEDVGAEFADIFQGGDGYTEREARRLRWKLDLRLIPILWFNVVLPAMDKVSHGTAALYGLQKDLDLHGDQYSWIGSIFYFGYLVWCFPSASILQKLPIAKTVSIAMMLWGVLLIGSGFVNSFSQLMACRFLLGLLEAPIVPSNMLILSMWYTRPEQALRYGLMYTGFSTCLTGPIGYAIGFIKTTHFHIWQSFFWICGSMTFAYGLVVGVFLPDNPVKAKFLNEREKAIAIDRVRVNQTGIENKTFKKEQFFEAFLDIRVWLMFLFNIWISVPNGGLTNFSPLIVKGLGYSSQRSALLTIPNGVVQTASSYICNGAVFLAAKYLPKYHVRGVIMMFGIIVGLISATFLYTLPLTAYHSRLAALFMSFFYLGPYIVGLSLVGANTAGHSKKVVVNAMMFVSYSVSNIIGPQFFKPNQAPLYPLGFGAILGSYILSLITIALYMVSCFYENKRRDARDAAAGERVHADTDFKDLTDKQNLTFRRNMPGDKDRLYIARYPSGVVPGRRCHVKNRANPNPNEPTTIWQYEELELLNVQNTTTLLIRVMIGKVQNLQRLLTILRSIPIIQTDPNWRCRTWCANALAAIAADGKAVGTSILDWQRIEQVARHYVA</sequence>
<reference evidence="8" key="1">
    <citation type="submission" date="2022-10" db="EMBL/GenBank/DDBJ databases">
        <title>Culturing micro-colonial fungi from biological soil crusts in the Mojave desert and describing Neophaeococcomyces mojavensis, and introducing the new genera and species Taxawa tesnikishii.</title>
        <authorList>
            <person name="Kurbessoian T."/>
            <person name="Stajich J.E."/>
        </authorList>
    </citation>
    <scope>NUCLEOTIDE SEQUENCE</scope>
    <source>
        <strain evidence="8">TK_35</strain>
    </source>
</reference>
<keyword evidence="4 6" id="KW-1133">Transmembrane helix</keyword>
<name>A0AA38Y669_9EURO</name>
<dbReference type="EMBL" id="JAPDRN010000027">
    <property type="protein sequence ID" value="KAJ9636932.1"/>
    <property type="molecule type" value="Genomic_DNA"/>
</dbReference>
<feature type="transmembrane region" description="Helical" evidence="6">
    <location>
        <begin position="400"/>
        <end position="419"/>
    </location>
</feature>
<feature type="transmembrane region" description="Helical" evidence="6">
    <location>
        <begin position="201"/>
        <end position="221"/>
    </location>
</feature>
<feature type="transmembrane region" description="Helical" evidence="6">
    <location>
        <begin position="141"/>
        <end position="158"/>
    </location>
</feature>
<feature type="domain" description="Major facilitator superfamily (MFS) profile" evidence="7">
    <location>
        <begin position="73"/>
        <end position="491"/>
    </location>
</feature>
<feature type="transmembrane region" description="Helical" evidence="6">
    <location>
        <begin position="370"/>
        <end position="388"/>
    </location>
</feature>
<dbReference type="PANTHER" id="PTHR43791">
    <property type="entry name" value="PERMEASE-RELATED"/>
    <property type="match status" value="1"/>
</dbReference>
<evidence type="ECO:0000256" key="3">
    <source>
        <dbReference type="ARBA" id="ARBA00022692"/>
    </source>
</evidence>
<keyword evidence="9" id="KW-1185">Reference proteome</keyword>
<dbReference type="InterPro" id="IPR011701">
    <property type="entry name" value="MFS"/>
</dbReference>
<gene>
    <name evidence="8" type="ORF">H2204_005078</name>
</gene>
<dbReference type="Pfam" id="PF07690">
    <property type="entry name" value="MFS_1"/>
    <property type="match status" value="1"/>
</dbReference>
<evidence type="ECO:0000313" key="8">
    <source>
        <dbReference type="EMBL" id="KAJ9636932.1"/>
    </source>
</evidence>
<dbReference type="Proteomes" id="UP001172681">
    <property type="component" value="Unassembled WGS sequence"/>
</dbReference>
<dbReference type="PANTHER" id="PTHR43791:SF97">
    <property type="entry name" value="ALLANTOATE TRANSPORTER, PUTATIVE (AFU_ORTHOLOGUE AFUA_1G14700)-RELATED"/>
    <property type="match status" value="1"/>
</dbReference>
<dbReference type="InterPro" id="IPR020846">
    <property type="entry name" value="MFS_dom"/>
</dbReference>
<feature type="transmembrane region" description="Helical" evidence="6">
    <location>
        <begin position="343"/>
        <end position="363"/>
    </location>
</feature>
<feature type="transmembrane region" description="Helical" evidence="6">
    <location>
        <begin position="69"/>
        <end position="86"/>
    </location>
</feature>
<feature type="transmembrane region" description="Helical" evidence="6">
    <location>
        <begin position="227"/>
        <end position="251"/>
    </location>
</feature>
<comment type="subcellular location">
    <subcellularLocation>
        <location evidence="1">Membrane</location>
        <topology evidence="1">Multi-pass membrane protein</topology>
    </subcellularLocation>
</comment>
<feature type="transmembrane region" description="Helical" evidence="6">
    <location>
        <begin position="431"/>
        <end position="451"/>
    </location>
</feature>
<evidence type="ECO:0000256" key="6">
    <source>
        <dbReference type="SAM" id="Phobius"/>
    </source>
</evidence>
<dbReference type="InterPro" id="IPR054208">
    <property type="entry name" value="DUF6914"/>
</dbReference>
<proteinExistence type="predicted"/>
<feature type="transmembrane region" description="Helical" evidence="6">
    <location>
        <begin position="293"/>
        <end position="311"/>
    </location>
</feature>
<keyword evidence="2" id="KW-0813">Transport</keyword>
<dbReference type="PROSITE" id="PS50850">
    <property type="entry name" value="MFS"/>
    <property type="match status" value="1"/>
</dbReference>
<evidence type="ECO:0000256" key="4">
    <source>
        <dbReference type="ARBA" id="ARBA00022989"/>
    </source>
</evidence>
<evidence type="ECO:0000256" key="1">
    <source>
        <dbReference type="ARBA" id="ARBA00004141"/>
    </source>
</evidence>
<keyword evidence="5 6" id="KW-0472">Membrane</keyword>
<organism evidence="8 9">
    <name type="scientific">Knufia peltigerae</name>
    <dbReference type="NCBI Taxonomy" id="1002370"/>
    <lineage>
        <taxon>Eukaryota</taxon>
        <taxon>Fungi</taxon>
        <taxon>Dikarya</taxon>
        <taxon>Ascomycota</taxon>
        <taxon>Pezizomycotina</taxon>
        <taxon>Eurotiomycetes</taxon>
        <taxon>Chaetothyriomycetidae</taxon>
        <taxon>Chaetothyriales</taxon>
        <taxon>Trichomeriaceae</taxon>
        <taxon>Knufia</taxon>
    </lineage>
</organism>
<feature type="transmembrane region" description="Helical" evidence="6">
    <location>
        <begin position="463"/>
        <end position="486"/>
    </location>
</feature>